<keyword evidence="1" id="KW-0547">Nucleotide-binding</keyword>
<keyword evidence="4" id="KW-0067">ATP-binding</keyword>
<dbReference type="SMART" id="SM00487">
    <property type="entry name" value="DEXDc"/>
    <property type="match status" value="1"/>
</dbReference>
<dbReference type="GO" id="GO:0005524">
    <property type="term" value="F:ATP binding"/>
    <property type="evidence" value="ECO:0007669"/>
    <property type="project" value="UniProtKB-KW"/>
</dbReference>
<dbReference type="GeneTree" id="ENSGT00940000155043"/>
<dbReference type="Ensembl" id="ENSRFET00010011949.1">
    <property type="protein sequence ID" value="ENSRFEP00010010919.1"/>
    <property type="gene ID" value="ENSRFEG00010007398.1"/>
</dbReference>
<evidence type="ECO:0000259" key="6">
    <source>
        <dbReference type="PROSITE" id="PS51194"/>
    </source>
</evidence>
<dbReference type="Proteomes" id="UP000472240">
    <property type="component" value="Chromosome 15"/>
</dbReference>
<proteinExistence type="predicted"/>
<dbReference type="PROSITE" id="PS51194">
    <property type="entry name" value="HELICASE_CTER"/>
    <property type="match status" value="1"/>
</dbReference>
<reference evidence="7" key="5">
    <citation type="submission" date="2025-09" db="UniProtKB">
        <authorList>
            <consortium name="Ensembl"/>
        </authorList>
    </citation>
    <scope>IDENTIFICATION</scope>
</reference>
<name>A0A671ECC2_RHIFE</name>
<dbReference type="InterPro" id="IPR050079">
    <property type="entry name" value="DEAD_box_RNA_helicase"/>
</dbReference>
<dbReference type="Gene3D" id="3.40.50.300">
    <property type="entry name" value="P-loop containing nucleotide triphosphate hydrolases"/>
    <property type="match status" value="2"/>
</dbReference>
<keyword evidence="2" id="KW-0378">Hydrolase</keyword>
<keyword evidence="3" id="KW-0347">Helicase</keyword>
<dbReference type="InterPro" id="IPR011545">
    <property type="entry name" value="DEAD/DEAH_box_helicase_dom"/>
</dbReference>
<reference evidence="7 8" key="1">
    <citation type="journal article" date="2015" name="Annu Rev Anim Biosci">
        <title>The Genome 10K Project: a way forward.</title>
        <authorList>
            <person name="Koepfli K.P."/>
            <person name="Paten B."/>
            <person name="O'Brien S.J."/>
            <person name="Koepfli K.P."/>
            <person name="Paten B."/>
            <person name="Antunes A."/>
            <person name="Belov K."/>
            <person name="Bustamante C."/>
            <person name="Castoe T.A."/>
            <person name="Clawson H."/>
            <person name="Crawford A.J."/>
            <person name="Diekhans M."/>
            <person name="Distel D."/>
            <person name="Durbin R."/>
            <person name="Earl D."/>
            <person name="Fujita M.K."/>
            <person name="Gamble T."/>
            <person name="Georges A."/>
            <person name="Gemmell N."/>
            <person name="Gilbert M.T."/>
            <person name="Graves J.M."/>
            <person name="Green R.E."/>
            <person name="Hickey G."/>
            <person name="Jarvis E.D."/>
            <person name="Johnson W."/>
            <person name="Komissarov A."/>
            <person name="Korf I."/>
            <person name="Kuhn R."/>
            <person name="Larkin D.M."/>
            <person name="Lewin H."/>
            <person name="Lopez J.V."/>
            <person name="Ma J."/>
            <person name="Marques-Bonet T."/>
            <person name="Miller W."/>
            <person name="Murphy R."/>
            <person name="Pevzner P."/>
            <person name="Shapiro B."/>
            <person name="Steiner C."/>
            <person name="Tamazian G."/>
            <person name="Venkatesh B."/>
            <person name="Wang J."/>
            <person name="Wayne R."/>
            <person name="Wiley E."/>
            <person name="Yang H."/>
            <person name="Zhang G."/>
            <person name="Haussler D."/>
            <person name="Ryder O."/>
            <person name="O'Brien S.J."/>
        </authorList>
    </citation>
    <scope>NUCLEOTIDE SEQUENCE</scope>
</reference>
<keyword evidence="8" id="KW-1185">Reference proteome</keyword>
<protein>
    <submittedName>
        <fullName evidence="7">Uncharacterized protein</fullName>
    </submittedName>
</protein>
<evidence type="ECO:0000256" key="2">
    <source>
        <dbReference type="ARBA" id="ARBA00022801"/>
    </source>
</evidence>
<evidence type="ECO:0000313" key="7">
    <source>
        <dbReference type="Ensembl" id="ENSRFEP00010010919.1"/>
    </source>
</evidence>
<dbReference type="SUPFAM" id="SSF52540">
    <property type="entry name" value="P-loop containing nucleoside triphosphate hydrolases"/>
    <property type="match status" value="2"/>
</dbReference>
<dbReference type="InterPro" id="IPR014001">
    <property type="entry name" value="Helicase_ATP-bd"/>
</dbReference>
<evidence type="ECO:0000313" key="8">
    <source>
        <dbReference type="Proteomes" id="UP000472240"/>
    </source>
</evidence>
<accession>A0A671ECC2</accession>
<reference evidence="7" key="4">
    <citation type="submission" date="2025-08" db="UniProtKB">
        <authorList>
            <consortium name="Ensembl"/>
        </authorList>
    </citation>
    <scope>IDENTIFICATION</scope>
</reference>
<dbReference type="AlphaFoldDB" id="A0A671ECC2"/>
<dbReference type="PROSITE" id="PS51192">
    <property type="entry name" value="HELICASE_ATP_BIND_1"/>
    <property type="match status" value="1"/>
</dbReference>
<organism evidence="7 8">
    <name type="scientific">Rhinolophus ferrumequinum</name>
    <name type="common">Greater horseshoe bat</name>
    <dbReference type="NCBI Taxonomy" id="59479"/>
    <lineage>
        <taxon>Eukaryota</taxon>
        <taxon>Metazoa</taxon>
        <taxon>Chordata</taxon>
        <taxon>Craniata</taxon>
        <taxon>Vertebrata</taxon>
        <taxon>Euteleostomi</taxon>
        <taxon>Mammalia</taxon>
        <taxon>Eutheria</taxon>
        <taxon>Laurasiatheria</taxon>
        <taxon>Chiroptera</taxon>
        <taxon>Yinpterochiroptera</taxon>
        <taxon>Rhinolophoidea</taxon>
        <taxon>Rhinolophidae</taxon>
        <taxon>Rhinolophinae</taxon>
        <taxon>Rhinolophus</taxon>
    </lineage>
</organism>
<feature type="domain" description="Helicase ATP-binding" evidence="5">
    <location>
        <begin position="85"/>
        <end position="251"/>
    </location>
</feature>
<evidence type="ECO:0000259" key="5">
    <source>
        <dbReference type="PROSITE" id="PS51192"/>
    </source>
</evidence>
<reference evidence="8" key="3">
    <citation type="submission" date="2018-12" db="EMBL/GenBank/DDBJ databases">
        <title>G10K-VGP greater horseshoe bat female genome, primary haplotype.</title>
        <authorList>
            <person name="Teeling E."/>
            <person name="Myers G."/>
            <person name="Vernes S."/>
            <person name="Pippel M."/>
            <person name="Winkler S."/>
            <person name="Fedrigo O."/>
            <person name="Rhie A."/>
            <person name="Koren S."/>
            <person name="Phillippy A."/>
            <person name="Lewin H."/>
            <person name="Damas J."/>
            <person name="Howe K."/>
            <person name="Mountcastle J."/>
            <person name="Jarvis E.D."/>
        </authorList>
    </citation>
    <scope>NUCLEOTIDE SEQUENCE [LARGE SCALE GENOMIC DNA]</scope>
</reference>
<evidence type="ECO:0000256" key="3">
    <source>
        <dbReference type="ARBA" id="ARBA00022806"/>
    </source>
</evidence>
<dbReference type="GO" id="GO:0003724">
    <property type="term" value="F:RNA helicase activity"/>
    <property type="evidence" value="ECO:0007669"/>
    <property type="project" value="TreeGrafter"/>
</dbReference>
<dbReference type="InterPro" id="IPR027417">
    <property type="entry name" value="P-loop_NTPase"/>
</dbReference>
<reference evidence="7 8" key="2">
    <citation type="journal article" date="2018" name="Annu Rev Anim Biosci">
        <title>Bat Biology, Genomes, and the Bat1K Project: To Generate Chromosome-Level Genomes for All Living Bat Species.</title>
        <authorList>
            <person name="Teeling E.C."/>
            <person name="Vernes S.C."/>
            <person name="Davalos L.M."/>
            <person name="Ray D.A."/>
            <person name="Gilbert M.T.P."/>
            <person name="Myers E."/>
        </authorList>
    </citation>
    <scope>NUCLEOTIDE SEQUENCE</scope>
</reference>
<dbReference type="InParanoid" id="A0A671ECC2"/>
<dbReference type="InterPro" id="IPR001650">
    <property type="entry name" value="Helicase_C-like"/>
</dbReference>
<dbReference type="PANTHER" id="PTHR47959:SF19">
    <property type="entry name" value="NUCLEOLAR RNA HELICASE 2-A"/>
    <property type="match status" value="1"/>
</dbReference>
<evidence type="ECO:0000256" key="4">
    <source>
        <dbReference type="ARBA" id="ARBA00022840"/>
    </source>
</evidence>
<dbReference type="PANTHER" id="PTHR47959">
    <property type="entry name" value="ATP-DEPENDENT RNA HELICASE RHLE-RELATED"/>
    <property type="match status" value="1"/>
</dbReference>
<feature type="domain" description="Helicase C-terminal" evidence="6">
    <location>
        <begin position="268"/>
        <end position="366"/>
    </location>
</feature>
<dbReference type="OMA" id="NEICITA"/>
<dbReference type="Pfam" id="PF00271">
    <property type="entry name" value="Helicase_C"/>
    <property type="match status" value="1"/>
</dbReference>
<dbReference type="GO" id="GO:0005829">
    <property type="term" value="C:cytosol"/>
    <property type="evidence" value="ECO:0007669"/>
    <property type="project" value="TreeGrafter"/>
</dbReference>
<sequence length="366" mass="40510">MHEGKREKLLVLRVGGHLNPSHIRGRIDFLVLETASEESKSELEQEIPGEQKEGGFSNFPISEETIKVLKACGVIFLSPIQAKTFHHVYSGRDLIAQAWAGTGKTSSFAIPLMEKLLGELQDQRGGRAPQVLVLVPTRELANQVSRDFSDITKKLAVACFYGGTPYGGQVEHMWDGIDILVGILGRTKDHLRNGKLALSKLKHIVLDEVAQMLDMGFDDQVYNVAKKYMKATCEQGDRIGKKTQKMAITLEHLAIKCHWTQRAAVIGDVIRAYSGFQGRTIIFCETKKEAQDLSQNVSIQQDAQSWHGDIPQKQREEITLKGFRNGDFGVSVATNVAAPGLDIPEVDLVRPSSPPKDVQCYIHPSG</sequence>
<dbReference type="GO" id="GO:0003676">
    <property type="term" value="F:nucleic acid binding"/>
    <property type="evidence" value="ECO:0007669"/>
    <property type="project" value="InterPro"/>
</dbReference>
<dbReference type="Pfam" id="PF00270">
    <property type="entry name" value="DEAD"/>
    <property type="match status" value="1"/>
</dbReference>
<evidence type="ECO:0000256" key="1">
    <source>
        <dbReference type="ARBA" id="ARBA00022741"/>
    </source>
</evidence>
<dbReference type="GO" id="GO:0016787">
    <property type="term" value="F:hydrolase activity"/>
    <property type="evidence" value="ECO:0007669"/>
    <property type="project" value="UniProtKB-KW"/>
</dbReference>